<dbReference type="InterPro" id="IPR000600">
    <property type="entry name" value="ROK"/>
</dbReference>
<reference evidence="2 3" key="1">
    <citation type="journal article" date="2014" name="Int. J. Syst. Evol. Microbiol.">
        <title>Jeotgalibaca dankookensis gen. nov., sp. nov., a member of the family Carnobacteriaceae, isolated from seujeot (Korean traditional food).</title>
        <authorList>
            <person name="Lee D.G."/>
            <person name="Trujillo M.E."/>
            <person name="Kang H."/>
            <person name="Ahn T.Y."/>
        </authorList>
    </citation>
    <scope>NUCLEOTIDE SEQUENCE [LARGE SCALE GENOMIC DNA]</scope>
    <source>
        <strain evidence="2 3">EX-07</strain>
    </source>
</reference>
<name>A0A1S6IRS4_9LACT</name>
<gene>
    <name evidence="2" type="primary">bglK_3</name>
    <name evidence="2" type="ORF">BW727_101928</name>
</gene>
<dbReference type="AlphaFoldDB" id="A0A1S6IRS4"/>
<dbReference type="Pfam" id="PF00480">
    <property type="entry name" value="ROK"/>
    <property type="match status" value="1"/>
</dbReference>
<dbReference type="RefSeq" id="WP_062469761.1">
    <property type="nucleotide sequence ID" value="NZ_BBYN01000014.1"/>
</dbReference>
<dbReference type="Proteomes" id="UP000188993">
    <property type="component" value="Chromosome"/>
</dbReference>
<comment type="similarity">
    <text evidence="1">Belongs to the ROK (NagC/XylR) family.</text>
</comment>
<evidence type="ECO:0000313" key="2">
    <source>
        <dbReference type="EMBL" id="AQS54252.1"/>
    </source>
</evidence>
<dbReference type="STRING" id="708126.BW727_101928"/>
<dbReference type="PANTHER" id="PTHR18964:SF165">
    <property type="entry name" value="BETA-GLUCOSIDE KINASE"/>
    <property type="match status" value="1"/>
</dbReference>
<dbReference type="InterPro" id="IPR043129">
    <property type="entry name" value="ATPase_NBD"/>
</dbReference>
<evidence type="ECO:0000256" key="1">
    <source>
        <dbReference type="ARBA" id="ARBA00006479"/>
    </source>
</evidence>
<dbReference type="CDD" id="cd24068">
    <property type="entry name" value="ASKHA_NBD_ROK_FnNanK-like"/>
    <property type="match status" value="1"/>
</dbReference>
<dbReference type="PANTHER" id="PTHR18964">
    <property type="entry name" value="ROK (REPRESSOR, ORF, KINASE) FAMILY"/>
    <property type="match status" value="1"/>
</dbReference>
<protein>
    <submittedName>
        <fullName evidence="2">Beta-glucoside kinase</fullName>
        <ecNumber evidence="2">2.7.1.85</ecNumber>
    </submittedName>
</protein>
<dbReference type="KEGG" id="jda:BW727_101928"/>
<dbReference type="OrthoDB" id="9795247at2"/>
<sequence>MKILALDIGGTAIKYGVFDSTTTKIGNVLEKETPRSETTNYIMETVIKIVKEVKETHDIQGIAVSTAGVVDPQTGHIVFAGPTIPNYTNTAIKQTIEETFHIPCEVENDVNCAALGEWWQGAGQGSESLVCVTIGTGVGGAVILNGALWHGSAFSAGEIGYLPISNGKALQDEASATALVAAYSDLSGIPREDLNGKIIFEHAKAGEEKAIKAIDNMLTALNQGLLAVTYLISPDTIIIGGGVAVQKEYLEEKIASKLKKGLVSTRMLPEEIKCAELGNSAGMLGAVYHFQQKQH</sequence>
<dbReference type="SUPFAM" id="SSF53067">
    <property type="entry name" value="Actin-like ATPase domain"/>
    <property type="match status" value="1"/>
</dbReference>
<dbReference type="Gene3D" id="3.30.420.40">
    <property type="match status" value="2"/>
</dbReference>
<organism evidence="2 3">
    <name type="scientific">Jeotgalibaca dankookensis</name>
    <dbReference type="NCBI Taxonomy" id="708126"/>
    <lineage>
        <taxon>Bacteria</taxon>
        <taxon>Bacillati</taxon>
        <taxon>Bacillota</taxon>
        <taxon>Bacilli</taxon>
        <taxon>Lactobacillales</taxon>
        <taxon>Carnobacteriaceae</taxon>
        <taxon>Jeotgalibaca</taxon>
    </lineage>
</organism>
<keyword evidence="2" id="KW-0418">Kinase</keyword>
<dbReference type="EMBL" id="CP019728">
    <property type="protein sequence ID" value="AQS54252.1"/>
    <property type="molecule type" value="Genomic_DNA"/>
</dbReference>
<keyword evidence="3" id="KW-1185">Reference proteome</keyword>
<dbReference type="GO" id="GO:0047700">
    <property type="term" value="F:beta-glucoside kinase activity"/>
    <property type="evidence" value="ECO:0007669"/>
    <property type="project" value="UniProtKB-EC"/>
</dbReference>
<proteinExistence type="inferred from homology"/>
<keyword evidence="2" id="KW-0808">Transferase</keyword>
<dbReference type="EC" id="2.7.1.85" evidence="2"/>
<accession>A0A1S6IRS4</accession>
<evidence type="ECO:0000313" key="3">
    <source>
        <dbReference type="Proteomes" id="UP000188993"/>
    </source>
</evidence>